<dbReference type="RefSeq" id="XP_014563114.1">
    <property type="nucleotide sequence ID" value="XM_014707628.1"/>
</dbReference>
<dbReference type="EMBL" id="JOKQ01000010">
    <property type="protein sequence ID" value="KHN69072.1"/>
    <property type="molecule type" value="Genomic_DNA"/>
</dbReference>
<dbReference type="HOGENOM" id="CLU_1540530_0_0_1"/>
<name>A0A0B2UJ39_9MICR</name>
<keyword evidence="3" id="KW-1185">Reference proteome</keyword>
<dbReference type="OrthoDB" id="2189693at2759"/>
<dbReference type="AlphaFoldDB" id="A0A0B2UJ39"/>
<keyword evidence="1" id="KW-0472">Membrane</keyword>
<feature type="transmembrane region" description="Helical" evidence="1">
    <location>
        <begin position="153"/>
        <end position="171"/>
    </location>
</feature>
<keyword evidence="1" id="KW-1133">Transmembrane helix</keyword>
<dbReference type="Proteomes" id="UP000031056">
    <property type="component" value="Unassembled WGS sequence"/>
</dbReference>
<evidence type="ECO:0000256" key="1">
    <source>
        <dbReference type="SAM" id="Phobius"/>
    </source>
</evidence>
<reference evidence="2 3" key="1">
    <citation type="journal article" date="2014" name="MBio">
        <title>The Ordospora colligata genome; evolution of extreme reduction in microsporidia and host-to-parasite horizontal gene transfer.</title>
        <authorList>
            <person name="Pombert J.-F."/>
            <person name="Haag K.L."/>
            <person name="Beidas S."/>
            <person name="Ebert D."/>
            <person name="Keeling P.J."/>
        </authorList>
    </citation>
    <scope>NUCLEOTIDE SEQUENCE [LARGE SCALE GENOMIC DNA]</scope>
    <source>
        <strain evidence="2 3">OC4</strain>
    </source>
</reference>
<accession>A0A0B2UJ39</accession>
<organism evidence="2 3">
    <name type="scientific">Ordospora colligata OC4</name>
    <dbReference type="NCBI Taxonomy" id="1354746"/>
    <lineage>
        <taxon>Eukaryota</taxon>
        <taxon>Fungi</taxon>
        <taxon>Fungi incertae sedis</taxon>
        <taxon>Microsporidia</taxon>
        <taxon>Ordosporidae</taxon>
        <taxon>Ordospora</taxon>
    </lineage>
</organism>
<dbReference type="VEuPathDB" id="MicrosporidiaDB:M896_100560"/>
<dbReference type="GeneID" id="26262466"/>
<evidence type="ECO:0000313" key="2">
    <source>
        <dbReference type="EMBL" id="KHN69072.1"/>
    </source>
</evidence>
<gene>
    <name evidence="2" type="ORF">M896_100560</name>
</gene>
<dbReference type="InParanoid" id="A0A0B2UJ39"/>
<proteinExistence type="predicted"/>
<evidence type="ECO:0000313" key="3">
    <source>
        <dbReference type="Proteomes" id="UP000031056"/>
    </source>
</evidence>
<sequence>MFDSEYFKNLLNETTALISNKTEGTYSDDVEIQIESNIMALKHLANEISDKEVQSKMLKRIDMLCAEPAEFEVSEVHQRITGVNKSNEYSDRIEKDILKYSRQLHGKAKKFLDSVRLDGNVLDEVTDKMTKNLAGTSSALRFMKTEQSSNISVFRILISALVIFVIMYFIIRFL</sequence>
<comment type="caution">
    <text evidence="2">The sequence shown here is derived from an EMBL/GenBank/DDBJ whole genome shotgun (WGS) entry which is preliminary data.</text>
</comment>
<keyword evidence="1" id="KW-0812">Transmembrane</keyword>
<protein>
    <submittedName>
        <fullName evidence="2">Uncharacterized protein</fullName>
    </submittedName>
</protein>